<comment type="caution">
    <text evidence="5">The sequence shown here is derived from an EMBL/GenBank/DDBJ whole genome shotgun (WGS) entry which is preliminary data.</text>
</comment>
<sequence>MPPAEDEVVIPALLRAARGSYGHAIRARLADAGFEDVPHNGAYVLGGMVDHGGSAGQLVRELGISKQAASQLVDALVQRGYLTREDHPEDRRRVHIAVTERGRAAAAEVRAGVLGVDAELARMISPGELAGLRAGLTALTAIRQRLAEQSRGQAGRGRPAGG</sequence>
<keyword evidence="3" id="KW-0804">Transcription</keyword>
<dbReference type="PRINTS" id="PR00598">
    <property type="entry name" value="HTHMARR"/>
</dbReference>
<dbReference type="InterPro" id="IPR036388">
    <property type="entry name" value="WH-like_DNA-bd_sf"/>
</dbReference>
<dbReference type="SUPFAM" id="SSF46785">
    <property type="entry name" value="Winged helix' DNA-binding domain"/>
    <property type="match status" value="1"/>
</dbReference>
<dbReference type="InterPro" id="IPR039422">
    <property type="entry name" value="MarR/SlyA-like"/>
</dbReference>
<keyword evidence="2 5" id="KW-0238">DNA-binding</keyword>
<gene>
    <name evidence="5" type="ORF">BC739_002505</name>
</gene>
<evidence type="ECO:0000256" key="3">
    <source>
        <dbReference type="ARBA" id="ARBA00023163"/>
    </source>
</evidence>
<dbReference type="PROSITE" id="PS01117">
    <property type="entry name" value="HTH_MARR_1"/>
    <property type="match status" value="1"/>
</dbReference>
<dbReference type="PROSITE" id="PS50995">
    <property type="entry name" value="HTH_MARR_2"/>
    <property type="match status" value="1"/>
</dbReference>
<accession>A0ABR6BEL3</accession>
<dbReference type="PANTHER" id="PTHR33164:SF43">
    <property type="entry name" value="HTH-TYPE TRANSCRIPTIONAL REPRESSOR YETL"/>
    <property type="match status" value="1"/>
</dbReference>
<dbReference type="RefSeq" id="WP_025360001.1">
    <property type="nucleotide sequence ID" value="NZ_BAAABQ010000084.1"/>
</dbReference>
<protein>
    <submittedName>
        <fullName evidence="5">DNA-binding MarR family transcriptional regulator</fullName>
    </submittedName>
</protein>
<evidence type="ECO:0000256" key="2">
    <source>
        <dbReference type="ARBA" id="ARBA00023125"/>
    </source>
</evidence>
<dbReference type="PANTHER" id="PTHR33164">
    <property type="entry name" value="TRANSCRIPTIONAL REGULATOR, MARR FAMILY"/>
    <property type="match status" value="1"/>
</dbReference>
<keyword evidence="6" id="KW-1185">Reference proteome</keyword>
<dbReference type="SMART" id="SM00347">
    <property type="entry name" value="HTH_MARR"/>
    <property type="match status" value="1"/>
</dbReference>
<evidence type="ECO:0000259" key="4">
    <source>
        <dbReference type="PROSITE" id="PS50995"/>
    </source>
</evidence>
<name>A0ABR6BEL3_9PSEU</name>
<dbReference type="InterPro" id="IPR036390">
    <property type="entry name" value="WH_DNA-bd_sf"/>
</dbReference>
<dbReference type="InterPro" id="IPR023187">
    <property type="entry name" value="Tscrpt_reg_MarR-type_CS"/>
</dbReference>
<dbReference type="InterPro" id="IPR000835">
    <property type="entry name" value="HTH_MarR-typ"/>
</dbReference>
<reference evidence="5 6" key="1">
    <citation type="submission" date="2020-08" db="EMBL/GenBank/DDBJ databases">
        <title>Genomic Encyclopedia of Archaeal and Bacterial Type Strains, Phase II (KMG-II): from individual species to whole genera.</title>
        <authorList>
            <person name="Goeker M."/>
        </authorList>
    </citation>
    <scope>NUCLEOTIDE SEQUENCE [LARGE SCALE GENOMIC DNA]</scope>
    <source>
        <strain evidence="5 6">DSM 43850</strain>
    </source>
</reference>
<dbReference type="Pfam" id="PF12802">
    <property type="entry name" value="MarR_2"/>
    <property type="match status" value="1"/>
</dbReference>
<evidence type="ECO:0000313" key="6">
    <source>
        <dbReference type="Proteomes" id="UP000517916"/>
    </source>
</evidence>
<evidence type="ECO:0000313" key="5">
    <source>
        <dbReference type="EMBL" id="MBA8925306.1"/>
    </source>
</evidence>
<dbReference type="Proteomes" id="UP000517916">
    <property type="component" value="Unassembled WGS sequence"/>
</dbReference>
<organism evidence="5 6">
    <name type="scientific">Kutzneria viridogrisea</name>
    <dbReference type="NCBI Taxonomy" id="47990"/>
    <lineage>
        <taxon>Bacteria</taxon>
        <taxon>Bacillati</taxon>
        <taxon>Actinomycetota</taxon>
        <taxon>Actinomycetes</taxon>
        <taxon>Pseudonocardiales</taxon>
        <taxon>Pseudonocardiaceae</taxon>
        <taxon>Kutzneria</taxon>
    </lineage>
</organism>
<dbReference type="GO" id="GO:0003677">
    <property type="term" value="F:DNA binding"/>
    <property type="evidence" value="ECO:0007669"/>
    <property type="project" value="UniProtKB-KW"/>
</dbReference>
<evidence type="ECO:0000256" key="1">
    <source>
        <dbReference type="ARBA" id="ARBA00023015"/>
    </source>
</evidence>
<dbReference type="EMBL" id="JACJID010000002">
    <property type="protein sequence ID" value="MBA8925306.1"/>
    <property type="molecule type" value="Genomic_DNA"/>
</dbReference>
<proteinExistence type="predicted"/>
<dbReference type="Gene3D" id="1.10.10.10">
    <property type="entry name" value="Winged helix-like DNA-binding domain superfamily/Winged helix DNA-binding domain"/>
    <property type="match status" value="1"/>
</dbReference>
<keyword evidence="1" id="KW-0805">Transcription regulation</keyword>
<feature type="domain" description="HTH marR-type" evidence="4">
    <location>
        <begin position="6"/>
        <end position="141"/>
    </location>
</feature>